<organism evidence="1 2">
    <name type="scientific">Natrinema soli</name>
    <dbReference type="NCBI Taxonomy" id="1930624"/>
    <lineage>
        <taxon>Archaea</taxon>
        <taxon>Methanobacteriati</taxon>
        <taxon>Methanobacteriota</taxon>
        <taxon>Stenosarchaea group</taxon>
        <taxon>Halobacteria</taxon>
        <taxon>Halobacteriales</taxon>
        <taxon>Natrialbaceae</taxon>
        <taxon>Natrinema</taxon>
    </lineage>
</organism>
<sequence length="126" mass="14000">MTLDIATRNDSASTEPTISDLNERDIRALTEYMSVLEDIGQVRGADGMYLVVTQREYTVDLVEGTCQQKNGDICPDQKYNLGLNEECKHVKRARYATGQLSIPAEVDESAIDPQLGDHVTHVADEE</sequence>
<dbReference type="AlphaFoldDB" id="A0ABD5SMC0"/>
<gene>
    <name evidence="1" type="ORF">ACFQE6_07105</name>
</gene>
<dbReference type="EMBL" id="JBHSWV010000098">
    <property type="protein sequence ID" value="MFC6764796.1"/>
    <property type="molecule type" value="Genomic_DNA"/>
</dbReference>
<keyword evidence="2" id="KW-1185">Reference proteome</keyword>
<protein>
    <recommendedName>
        <fullName evidence="3">SWIM-type domain-containing protein</fullName>
    </recommendedName>
</protein>
<accession>A0ABD5SMC0</accession>
<reference evidence="1 2" key="1">
    <citation type="journal article" date="2019" name="Int. J. Syst. Evol. Microbiol.">
        <title>The Global Catalogue of Microorganisms (GCM) 10K type strain sequencing project: providing services to taxonomists for standard genome sequencing and annotation.</title>
        <authorList>
            <consortium name="The Broad Institute Genomics Platform"/>
            <consortium name="The Broad Institute Genome Sequencing Center for Infectious Disease"/>
            <person name="Wu L."/>
            <person name="Ma J."/>
        </authorList>
    </citation>
    <scope>NUCLEOTIDE SEQUENCE [LARGE SCALE GENOMIC DNA]</scope>
    <source>
        <strain evidence="1 2">LMG 29247</strain>
    </source>
</reference>
<evidence type="ECO:0000313" key="1">
    <source>
        <dbReference type="EMBL" id="MFC6764796.1"/>
    </source>
</evidence>
<proteinExistence type="predicted"/>
<comment type="caution">
    <text evidence="1">The sequence shown here is derived from an EMBL/GenBank/DDBJ whole genome shotgun (WGS) entry which is preliminary data.</text>
</comment>
<dbReference type="Proteomes" id="UP001596383">
    <property type="component" value="Unassembled WGS sequence"/>
</dbReference>
<evidence type="ECO:0008006" key="3">
    <source>
        <dbReference type="Google" id="ProtNLM"/>
    </source>
</evidence>
<evidence type="ECO:0000313" key="2">
    <source>
        <dbReference type="Proteomes" id="UP001596383"/>
    </source>
</evidence>
<dbReference type="RefSeq" id="WP_273737851.1">
    <property type="nucleotide sequence ID" value="NZ_JAQIVI010000098.1"/>
</dbReference>
<name>A0ABD5SMC0_9EURY</name>